<protein>
    <submittedName>
        <fullName evidence="2">Glycosyltransferase</fullName>
        <ecNumber evidence="2">2.4.-.-</ecNumber>
    </submittedName>
</protein>
<accession>A0ABZ1SJF9</accession>
<reference evidence="2" key="1">
    <citation type="submission" date="2022-10" db="EMBL/GenBank/DDBJ databases">
        <title>The complete genomes of actinobacterial strains from the NBC collection.</title>
        <authorList>
            <person name="Joergensen T.S."/>
            <person name="Alvarez Arevalo M."/>
            <person name="Sterndorff E.B."/>
            <person name="Faurdal D."/>
            <person name="Vuksanovic O."/>
            <person name="Mourched A.-S."/>
            <person name="Charusanti P."/>
            <person name="Shaw S."/>
            <person name="Blin K."/>
            <person name="Weber T."/>
        </authorList>
    </citation>
    <scope>NUCLEOTIDE SEQUENCE</scope>
    <source>
        <strain evidence="2">NBC_00254</strain>
    </source>
</reference>
<dbReference type="GO" id="GO:0016757">
    <property type="term" value="F:glycosyltransferase activity"/>
    <property type="evidence" value="ECO:0007669"/>
    <property type="project" value="UniProtKB-KW"/>
</dbReference>
<dbReference type="EMBL" id="CP108085">
    <property type="protein sequence ID" value="WUP72588.1"/>
    <property type="molecule type" value="Genomic_DNA"/>
</dbReference>
<feature type="domain" description="Glycosyltransferase 2-like" evidence="1">
    <location>
        <begin position="28"/>
        <end position="161"/>
    </location>
</feature>
<evidence type="ECO:0000259" key="1">
    <source>
        <dbReference type="Pfam" id="PF00535"/>
    </source>
</evidence>
<dbReference type="PANTHER" id="PTHR43685:SF2">
    <property type="entry name" value="GLYCOSYLTRANSFERASE 2-LIKE DOMAIN-CONTAINING PROTEIN"/>
    <property type="match status" value="1"/>
</dbReference>
<dbReference type="InterPro" id="IPR050834">
    <property type="entry name" value="Glycosyltransf_2"/>
</dbReference>
<keyword evidence="3" id="KW-1185">Reference proteome</keyword>
<organism evidence="2 3">
    <name type="scientific">Microbispora hainanensis</name>
    <dbReference type="NCBI Taxonomy" id="568844"/>
    <lineage>
        <taxon>Bacteria</taxon>
        <taxon>Bacillati</taxon>
        <taxon>Actinomycetota</taxon>
        <taxon>Actinomycetes</taxon>
        <taxon>Streptosporangiales</taxon>
        <taxon>Streptosporangiaceae</taxon>
        <taxon>Microbispora</taxon>
    </lineage>
</organism>
<dbReference type="SUPFAM" id="SSF53448">
    <property type="entry name" value="Nucleotide-diphospho-sugar transferases"/>
    <property type="match status" value="1"/>
</dbReference>
<dbReference type="Pfam" id="PF00535">
    <property type="entry name" value="Glycos_transf_2"/>
    <property type="match status" value="1"/>
</dbReference>
<dbReference type="PANTHER" id="PTHR43685">
    <property type="entry name" value="GLYCOSYLTRANSFERASE"/>
    <property type="match status" value="1"/>
</dbReference>
<dbReference type="EC" id="2.4.-.-" evidence="2"/>
<dbReference type="Gene3D" id="3.90.550.10">
    <property type="entry name" value="Spore Coat Polysaccharide Biosynthesis Protein SpsA, Chain A"/>
    <property type="match status" value="1"/>
</dbReference>
<keyword evidence="2" id="KW-0808">Transferase</keyword>
<dbReference type="InterPro" id="IPR029044">
    <property type="entry name" value="Nucleotide-diphossugar_trans"/>
</dbReference>
<evidence type="ECO:0000313" key="2">
    <source>
        <dbReference type="EMBL" id="WUP72588.1"/>
    </source>
</evidence>
<gene>
    <name evidence="2" type="ORF">OG913_24560</name>
</gene>
<dbReference type="Proteomes" id="UP001432011">
    <property type="component" value="Chromosome"/>
</dbReference>
<dbReference type="RefSeq" id="WP_147942666.1">
    <property type="nucleotide sequence ID" value="NZ_CP108085.1"/>
</dbReference>
<sequence length="313" mass="34565">MTADAVAPQAHPAPSLAGRAAPEIGIGLCVYNGEPYLSGSLASILAQDGDFDLVIADNCSTDATEEICREAARKDPRVRYIRRDRNLGVIANHNQIVHETRGEFFSFASSDDEYREDRLTLLAAALRAVPDASIAFSGAEEIDADGELIKLWRNTAPTDHPDPVRRLHSKLVHYDETLQFYGLMRRSLLERALPLQPIVACDRVLIAQMALLGPMVAVDDPLLRHRNHAKSVSRANHARAFRKREKPEENSRFFLPNVAEGAALARAIRHTPLSPGDRLRAYAALSPWLRRNAVPMARNVAHVAVGLVRGRAE</sequence>
<evidence type="ECO:0000313" key="3">
    <source>
        <dbReference type="Proteomes" id="UP001432011"/>
    </source>
</evidence>
<name>A0ABZ1SJF9_9ACTN</name>
<proteinExistence type="predicted"/>
<keyword evidence="2" id="KW-0328">Glycosyltransferase</keyword>
<dbReference type="InterPro" id="IPR001173">
    <property type="entry name" value="Glyco_trans_2-like"/>
</dbReference>